<evidence type="ECO:0000313" key="2">
    <source>
        <dbReference type="EMBL" id="KAK7007447.1"/>
    </source>
</evidence>
<feature type="compositionally biased region" description="Low complexity" evidence="1">
    <location>
        <begin position="268"/>
        <end position="277"/>
    </location>
</feature>
<dbReference type="AlphaFoldDB" id="A0AAW0AG95"/>
<sequence>MAGESKPSANAGKQGNAAEFAAQGCTNGGNAKSNKSAKSAYGRSGSGLLGLLASDVGADRAAEKAQGILLGCAGTLPHVWHSGTAIHPFLNIPILGETGRGIGGDWLRNIIRPLKYAADLPSQQPHRMSNRNELSSTLTFKLKVTVGVGWELGPIGVRSSSGMSDTFNSTRFKLDIQLNSRTAVVEVFHSATQFNSNRRDFSLSSTQITPIRRNDAYVEVLIETSPRPIRLFTQCEFLNERRAERRRDDVGVDGVDGRRGQRRGCRGGAAAAMSAQEGRGGGLAPKGLKGRAVDFRLRVSGRRNASVRWRHSGGRDRVVGRGGVVVQGRGANGEEEGEMKRRLKNLVSADIKQDDDYARSSAFTSEAEASVNVSGGGEEAGDKEAAGYRGKRGV</sequence>
<keyword evidence="4" id="KW-1185">Reference proteome</keyword>
<organism evidence="2 4">
    <name type="scientific">Favolaschia claudopus</name>
    <dbReference type="NCBI Taxonomy" id="2862362"/>
    <lineage>
        <taxon>Eukaryota</taxon>
        <taxon>Fungi</taxon>
        <taxon>Dikarya</taxon>
        <taxon>Basidiomycota</taxon>
        <taxon>Agaricomycotina</taxon>
        <taxon>Agaricomycetes</taxon>
        <taxon>Agaricomycetidae</taxon>
        <taxon>Agaricales</taxon>
        <taxon>Marasmiineae</taxon>
        <taxon>Mycenaceae</taxon>
        <taxon>Favolaschia</taxon>
    </lineage>
</organism>
<protein>
    <submittedName>
        <fullName evidence="2">Uncharacterized protein</fullName>
    </submittedName>
</protein>
<gene>
    <name evidence="2" type="ORF">R3P38DRAFT_2792889</name>
    <name evidence="3" type="ORF">R3P38DRAFT_3598603</name>
</gene>
<proteinExistence type="predicted"/>
<evidence type="ECO:0000256" key="1">
    <source>
        <dbReference type="SAM" id="MobiDB-lite"/>
    </source>
</evidence>
<feature type="region of interest" description="Disordered" evidence="1">
    <location>
        <begin position="252"/>
        <end position="285"/>
    </location>
</feature>
<dbReference type="Proteomes" id="UP001362999">
    <property type="component" value="Unassembled WGS sequence"/>
</dbReference>
<feature type="region of interest" description="Disordered" evidence="1">
    <location>
        <begin position="355"/>
        <end position="394"/>
    </location>
</feature>
<evidence type="ECO:0000313" key="3">
    <source>
        <dbReference type="EMBL" id="KAK7007450.1"/>
    </source>
</evidence>
<accession>A0AAW0AG95</accession>
<name>A0AAW0AG95_9AGAR</name>
<dbReference type="EMBL" id="JAWWNJ010000071">
    <property type="protein sequence ID" value="KAK7007447.1"/>
    <property type="molecule type" value="Genomic_DNA"/>
</dbReference>
<reference evidence="2 4" key="1">
    <citation type="journal article" date="2024" name="J Genomics">
        <title>Draft genome sequencing and assembly of Favolaschia claudopus CIRM-BRFM 2984 isolated from oak limbs.</title>
        <authorList>
            <person name="Navarro D."/>
            <person name="Drula E."/>
            <person name="Chaduli D."/>
            <person name="Cazenave R."/>
            <person name="Ahrendt S."/>
            <person name="Wang J."/>
            <person name="Lipzen A."/>
            <person name="Daum C."/>
            <person name="Barry K."/>
            <person name="Grigoriev I.V."/>
            <person name="Favel A."/>
            <person name="Rosso M.N."/>
            <person name="Martin F."/>
        </authorList>
    </citation>
    <scope>NUCLEOTIDE SEQUENCE [LARGE SCALE GENOMIC DNA]</scope>
    <source>
        <strain evidence="2 4">CIRM-BRFM 2984</strain>
    </source>
</reference>
<comment type="caution">
    <text evidence="2">The sequence shown here is derived from an EMBL/GenBank/DDBJ whole genome shotgun (WGS) entry which is preliminary data.</text>
</comment>
<dbReference type="EMBL" id="JAWWNJ010000071">
    <property type="protein sequence ID" value="KAK7007450.1"/>
    <property type="molecule type" value="Genomic_DNA"/>
</dbReference>
<evidence type="ECO:0000313" key="4">
    <source>
        <dbReference type="Proteomes" id="UP001362999"/>
    </source>
</evidence>